<accession>A0ABY6ZCY0</accession>
<reference evidence="1" key="1">
    <citation type="submission" date="2022-08" db="EMBL/GenBank/DDBJ databases">
        <title>Alicyclobacillus fastidiosus DSM 17978, complete genome.</title>
        <authorList>
            <person name="Wang Q."/>
            <person name="Cai R."/>
            <person name="Wang Z."/>
        </authorList>
    </citation>
    <scope>NUCLEOTIDE SEQUENCE</scope>
    <source>
        <strain evidence="1">DSM 17978</strain>
    </source>
</reference>
<protein>
    <submittedName>
        <fullName evidence="1">Uncharacterized protein</fullName>
    </submittedName>
</protein>
<gene>
    <name evidence="1" type="ORF">NZD89_20735</name>
</gene>
<evidence type="ECO:0000313" key="2">
    <source>
        <dbReference type="Proteomes" id="UP001164761"/>
    </source>
</evidence>
<keyword evidence="2" id="KW-1185">Reference proteome</keyword>
<proteinExistence type="predicted"/>
<sequence>MIDKRLLGQERRKAKFRELVFSASEKTTFSIATTFFPQHWNQLQLIFSETLGYLDWLSADGELEEEIDEQGFSSWKVC</sequence>
<dbReference type="RefSeq" id="WP_268004600.1">
    <property type="nucleotide sequence ID" value="NZ_BSUT01000001.1"/>
</dbReference>
<name>A0ABY6ZCY0_9BACL</name>
<dbReference type="Proteomes" id="UP001164761">
    <property type="component" value="Chromosome"/>
</dbReference>
<dbReference type="EMBL" id="CP104067">
    <property type="protein sequence ID" value="WAH40704.1"/>
    <property type="molecule type" value="Genomic_DNA"/>
</dbReference>
<organism evidence="1 2">
    <name type="scientific">Alicyclobacillus fastidiosus</name>
    <dbReference type="NCBI Taxonomy" id="392011"/>
    <lineage>
        <taxon>Bacteria</taxon>
        <taxon>Bacillati</taxon>
        <taxon>Bacillota</taxon>
        <taxon>Bacilli</taxon>
        <taxon>Bacillales</taxon>
        <taxon>Alicyclobacillaceae</taxon>
        <taxon>Alicyclobacillus</taxon>
    </lineage>
</organism>
<evidence type="ECO:0000313" key="1">
    <source>
        <dbReference type="EMBL" id="WAH40704.1"/>
    </source>
</evidence>